<reference evidence="2 3" key="1">
    <citation type="submission" date="2018-09" db="EMBL/GenBank/DDBJ databases">
        <authorList>
            <person name="Wang X."/>
            <person name="Du Z."/>
        </authorList>
    </citation>
    <scope>NUCLEOTIDE SEQUENCE [LARGE SCALE GENOMIC DNA]</scope>
    <source>
        <strain evidence="2 3">N3</strain>
    </source>
</reference>
<sequence length="295" mass="33440">MVKLSKENPIHFPALALGCMSLPESHGEAEKIIHMALDLGIIFFDTADMYQKGKNESNIGKALQGKRDQVILASKVGNQWNPDGISWAWNPKKEYILQEVEESLRRLRTDYLDLYQLHGGTINDPWEETLEAFELLKSQGKIRAFGISSIRPNVIRKVMQLYPPATVMMQYSPLDRRPEEEVFPMLEKTTSRVLVRGAFAKGILIDKPISGFLDFSKEKVAEIKSEILSLGYSPEAVLIRFGLIEKAVSSLVIGASTVDQVVNLWKGFEESLDIPDELIRQLKQKLPANQYQEHR</sequence>
<dbReference type="PRINTS" id="PR00069">
    <property type="entry name" value="ALDKETRDTASE"/>
</dbReference>
<evidence type="ECO:0000313" key="3">
    <source>
        <dbReference type="Proteomes" id="UP000283522"/>
    </source>
</evidence>
<dbReference type="SUPFAM" id="SSF51430">
    <property type="entry name" value="NAD(P)-linked oxidoreductase"/>
    <property type="match status" value="1"/>
</dbReference>
<comment type="caution">
    <text evidence="2">The sequence shown here is derived from an EMBL/GenBank/DDBJ whole genome shotgun (WGS) entry which is preliminary data.</text>
</comment>
<dbReference type="InterPro" id="IPR036812">
    <property type="entry name" value="NAD(P)_OxRdtase_dom_sf"/>
</dbReference>
<evidence type="ECO:0000313" key="2">
    <source>
        <dbReference type="EMBL" id="RIW15006.1"/>
    </source>
</evidence>
<dbReference type="GO" id="GO:0016491">
    <property type="term" value="F:oxidoreductase activity"/>
    <property type="evidence" value="ECO:0007669"/>
    <property type="project" value="InterPro"/>
</dbReference>
<dbReference type="AlphaFoldDB" id="A0A418PQX5"/>
<dbReference type="InterPro" id="IPR020471">
    <property type="entry name" value="AKR"/>
</dbReference>
<dbReference type="InterPro" id="IPR053135">
    <property type="entry name" value="AKR2_Oxidoreductase"/>
</dbReference>
<dbReference type="InterPro" id="IPR023210">
    <property type="entry name" value="NADP_OxRdtase_dom"/>
</dbReference>
<gene>
    <name evidence="2" type="ORF">D0X99_11170</name>
</gene>
<dbReference type="Pfam" id="PF00248">
    <property type="entry name" value="Aldo_ket_red"/>
    <property type="match status" value="1"/>
</dbReference>
<name>A0A418PQX5_9BACT</name>
<dbReference type="Gene3D" id="3.20.20.100">
    <property type="entry name" value="NADP-dependent oxidoreductase domain"/>
    <property type="match status" value="1"/>
</dbReference>
<dbReference type="RefSeq" id="WP_119477912.1">
    <property type="nucleotide sequence ID" value="NZ_QXML01000005.1"/>
</dbReference>
<dbReference type="EMBL" id="QXML01000005">
    <property type="protein sequence ID" value="RIW15006.1"/>
    <property type="molecule type" value="Genomic_DNA"/>
</dbReference>
<organism evidence="2 3">
    <name type="scientific">Algoriphagus lacus</name>
    <dbReference type="NCBI Taxonomy" id="2056311"/>
    <lineage>
        <taxon>Bacteria</taxon>
        <taxon>Pseudomonadati</taxon>
        <taxon>Bacteroidota</taxon>
        <taxon>Cytophagia</taxon>
        <taxon>Cytophagales</taxon>
        <taxon>Cyclobacteriaceae</taxon>
        <taxon>Algoriphagus</taxon>
    </lineage>
</organism>
<proteinExistence type="predicted"/>
<evidence type="ECO:0000259" key="1">
    <source>
        <dbReference type="Pfam" id="PF00248"/>
    </source>
</evidence>
<dbReference type="PANTHER" id="PTHR43312">
    <property type="entry name" value="D-THREO-ALDOSE 1-DEHYDROGENASE"/>
    <property type="match status" value="1"/>
</dbReference>
<dbReference type="PROSITE" id="PS51257">
    <property type="entry name" value="PROKAR_LIPOPROTEIN"/>
    <property type="match status" value="1"/>
</dbReference>
<keyword evidence="3" id="KW-1185">Reference proteome</keyword>
<dbReference type="PANTHER" id="PTHR43312:SF1">
    <property type="entry name" value="NADP-DEPENDENT OXIDOREDUCTASE DOMAIN-CONTAINING PROTEIN"/>
    <property type="match status" value="1"/>
</dbReference>
<dbReference type="OrthoDB" id="9773828at2"/>
<protein>
    <submittedName>
        <fullName evidence="2">Aldo/keto reductase</fullName>
    </submittedName>
</protein>
<accession>A0A418PQX5</accession>
<dbReference type="CDD" id="cd19086">
    <property type="entry name" value="AKR_AKR11C1"/>
    <property type="match status" value="1"/>
</dbReference>
<feature type="domain" description="NADP-dependent oxidoreductase" evidence="1">
    <location>
        <begin position="15"/>
        <end position="273"/>
    </location>
</feature>
<dbReference type="Proteomes" id="UP000283522">
    <property type="component" value="Unassembled WGS sequence"/>
</dbReference>